<evidence type="ECO:0000256" key="4">
    <source>
        <dbReference type="ARBA" id="ARBA00023295"/>
    </source>
</evidence>
<evidence type="ECO:0000313" key="9">
    <source>
        <dbReference type="EMBL" id="HIR13539.1"/>
    </source>
</evidence>
<dbReference type="InterPro" id="IPR038417">
    <property type="entry name" value="Alpga-gal_N_sf"/>
</dbReference>
<dbReference type="Gene3D" id="3.20.20.70">
    <property type="entry name" value="Aldolase class I"/>
    <property type="match status" value="1"/>
</dbReference>
<comment type="catalytic activity">
    <reaction evidence="1 5">
        <text>Hydrolysis of terminal, non-reducing alpha-D-galactose residues in alpha-D-galactosides, including galactose oligosaccharides, galactomannans and galactolipids.</text>
        <dbReference type="EC" id="3.2.1.22"/>
    </reaction>
</comment>
<dbReference type="InterPro" id="IPR000111">
    <property type="entry name" value="Glyco_hydro_27/36_CS"/>
</dbReference>
<dbReference type="PROSITE" id="PS00512">
    <property type="entry name" value="ALPHA_GALACTOSIDASE"/>
    <property type="match status" value="1"/>
</dbReference>
<evidence type="ECO:0000256" key="1">
    <source>
        <dbReference type="ARBA" id="ARBA00001255"/>
    </source>
</evidence>
<organism evidence="9 10">
    <name type="scientific">Candidatus Choladousia intestinavium</name>
    <dbReference type="NCBI Taxonomy" id="2840727"/>
    <lineage>
        <taxon>Bacteria</taxon>
        <taxon>Bacillati</taxon>
        <taxon>Bacillota</taxon>
        <taxon>Clostridia</taxon>
        <taxon>Lachnospirales</taxon>
        <taxon>Lachnospiraceae</taxon>
        <taxon>Lachnospiraceae incertae sedis</taxon>
        <taxon>Candidatus Choladousia</taxon>
    </lineage>
</organism>
<dbReference type="InterPro" id="IPR013780">
    <property type="entry name" value="Glyco_hydro_b"/>
</dbReference>
<dbReference type="AlphaFoldDB" id="A0A9D1ADR5"/>
<keyword evidence="4 5" id="KW-0326">Glycosidase</keyword>
<proteinExistence type="inferred from homology"/>
<dbReference type="GO" id="GO:0016052">
    <property type="term" value="P:carbohydrate catabolic process"/>
    <property type="evidence" value="ECO:0007669"/>
    <property type="project" value="InterPro"/>
</dbReference>
<feature type="active site" description="Nucleophile" evidence="6">
    <location>
        <position position="481"/>
    </location>
</feature>
<dbReference type="EMBL" id="DVGK01000073">
    <property type="protein sequence ID" value="HIR13539.1"/>
    <property type="molecule type" value="Genomic_DNA"/>
</dbReference>
<dbReference type="Gene3D" id="2.60.40.1180">
    <property type="entry name" value="Golgi alpha-mannosidase II"/>
    <property type="match status" value="1"/>
</dbReference>
<evidence type="ECO:0000256" key="6">
    <source>
        <dbReference type="PIRSR" id="PIRSR005536-1"/>
    </source>
</evidence>
<dbReference type="CDD" id="cd14791">
    <property type="entry name" value="GH36"/>
    <property type="match status" value="1"/>
</dbReference>
<comment type="similarity">
    <text evidence="5">Belongs to the glycosyl hydrolase.</text>
</comment>
<accession>A0A9D1ADR5</accession>
<dbReference type="Pfam" id="PF16874">
    <property type="entry name" value="Glyco_hydro_36C"/>
    <property type="match status" value="1"/>
</dbReference>
<dbReference type="SUPFAM" id="SSF51445">
    <property type="entry name" value="(Trans)glycosidases"/>
    <property type="match status" value="1"/>
</dbReference>
<evidence type="ECO:0000256" key="2">
    <source>
        <dbReference type="ARBA" id="ARBA00012755"/>
    </source>
</evidence>
<feature type="domain" description="Glycosyl hydrolase family 36 C-terminal" evidence="7">
    <location>
        <begin position="653"/>
        <end position="725"/>
    </location>
</feature>
<feature type="domain" description="Glycosyl hydrolase family 36 N-terminal" evidence="8">
    <location>
        <begin position="29"/>
        <end position="288"/>
    </location>
</feature>
<feature type="active site" description="Proton donor" evidence="6">
    <location>
        <position position="551"/>
    </location>
</feature>
<dbReference type="InterPro" id="IPR013785">
    <property type="entry name" value="Aldolase_TIM"/>
</dbReference>
<dbReference type="Proteomes" id="UP000886757">
    <property type="component" value="Unassembled WGS sequence"/>
</dbReference>
<dbReference type="Pfam" id="PF16875">
    <property type="entry name" value="Glyco_hydro_36N"/>
    <property type="match status" value="1"/>
</dbReference>
<dbReference type="PRINTS" id="PR00743">
    <property type="entry name" value="GLHYDRLASE36"/>
</dbReference>
<dbReference type="Pfam" id="PF02065">
    <property type="entry name" value="Melibiase"/>
    <property type="match status" value="1"/>
</dbReference>
<name>A0A9D1ADR5_9FIRM</name>
<protein>
    <recommendedName>
        <fullName evidence="2 5">Alpha-galactosidase</fullName>
        <ecNumber evidence="2 5">3.2.1.22</ecNumber>
    </recommendedName>
</protein>
<keyword evidence="3 5" id="KW-0378">Hydrolase</keyword>
<dbReference type="InterPro" id="IPR017853">
    <property type="entry name" value="GH"/>
</dbReference>
<dbReference type="GO" id="GO:0004557">
    <property type="term" value="F:alpha-galactosidase activity"/>
    <property type="evidence" value="ECO:0007669"/>
    <property type="project" value="UniProtKB-UniRule"/>
</dbReference>
<dbReference type="InterPro" id="IPR031704">
    <property type="entry name" value="Glyco_hydro_36_N"/>
</dbReference>
<evidence type="ECO:0000256" key="3">
    <source>
        <dbReference type="ARBA" id="ARBA00022801"/>
    </source>
</evidence>
<reference evidence="9" key="2">
    <citation type="journal article" date="2021" name="PeerJ">
        <title>Extensive microbial diversity within the chicken gut microbiome revealed by metagenomics and culture.</title>
        <authorList>
            <person name="Gilroy R."/>
            <person name="Ravi A."/>
            <person name="Getino M."/>
            <person name="Pursley I."/>
            <person name="Horton D.L."/>
            <person name="Alikhan N.F."/>
            <person name="Baker D."/>
            <person name="Gharbi K."/>
            <person name="Hall N."/>
            <person name="Watson M."/>
            <person name="Adriaenssens E.M."/>
            <person name="Foster-Nyarko E."/>
            <person name="Jarju S."/>
            <person name="Secka A."/>
            <person name="Antonio M."/>
            <person name="Oren A."/>
            <person name="Chaudhuri R.R."/>
            <person name="La Ragione R."/>
            <person name="Hildebrand F."/>
            <person name="Pallen M.J."/>
        </authorList>
    </citation>
    <scope>NUCLEOTIDE SEQUENCE</scope>
    <source>
        <strain evidence="9">ChiSjej4B22-8148</strain>
    </source>
</reference>
<gene>
    <name evidence="9" type="ORF">IAB31_06410</name>
</gene>
<dbReference type="FunFam" id="3.20.20.70:FF:000118">
    <property type="entry name" value="Alpha-galactosidase"/>
    <property type="match status" value="1"/>
</dbReference>
<sequence length="732" mass="83101">MAVRYNEEQKTFTLQTCKSTYKMKVDPHGMLLHTYFGAVTDDSDFTYLIAPDDHGFSAQVGEIVDDRTYSMDYFPLEYAVHGNSDYRISALRAGKKGAVPALDLRYVSHEIKPGKYSLPGLPALFAAPGEEDVTTLEITLKDAYEEIYVKLLYGVFEGKNMITRSAVIENHMETPMELHRAMSMSLDYLDENLDLVHFYGKHVLERQFERRPLTHGITEIASVRGNSSHQHNPFVILCEKETTEDQGGCWGYSLLYSGSFRIRVEYDQFDSTRIVCGISDNEFVWNLEKGESFVTPEVVLSYTPFGFTDLSSGFHKAYMDNLIRSPWKYKKRPALVNNWEATYFDFNALKLLTIAHRAAELGLDMLVLDDGWFGKRDDDKGGLGDWYVNERKLGCSLQDLASQINQMGLKFGIWVEPEMVNENSDLYKNHPEWVLEIPGRTPNRGRNQLVLDLSNREVIAFMKSSLDNIIDSANVEYIKWDMNRCVDNIYSTANPAMSQGAIRHQYVLGLYEVQEHMLTRHPNLLLEGCNGGGGRFDAGMLYYAPQVWCSDNTDAIERLRIHYGTSFGYPMSAVGAHVSACPNHQNGRVVPFKTRGVCAMQGSFGYELDLSRLTEEECAEAKEQIRFYNENYDLIQQGTYYRLASPYENQDYTAWSYVSPDRSRAILCAVHTDLHGNPKPRRLKLKGLAKDAVYDVDGTAYTGAALMQGGLVLPKPACNYDSYMVSIHKRAK</sequence>
<evidence type="ECO:0000259" key="7">
    <source>
        <dbReference type="Pfam" id="PF16874"/>
    </source>
</evidence>
<dbReference type="EC" id="3.2.1.22" evidence="2 5"/>
<evidence type="ECO:0000259" key="8">
    <source>
        <dbReference type="Pfam" id="PF16875"/>
    </source>
</evidence>
<dbReference type="PANTHER" id="PTHR43053">
    <property type="entry name" value="GLYCOSIDASE FAMILY 31"/>
    <property type="match status" value="1"/>
</dbReference>
<comment type="caution">
    <text evidence="9">The sequence shown here is derived from an EMBL/GenBank/DDBJ whole genome shotgun (WGS) entry which is preliminary data.</text>
</comment>
<dbReference type="InterPro" id="IPR031705">
    <property type="entry name" value="Glyco_hydro_36_C"/>
</dbReference>
<evidence type="ECO:0000313" key="10">
    <source>
        <dbReference type="Proteomes" id="UP000886757"/>
    </source>
</evidence>
<dbReference type="InterPro" id="IPR002252">
    <property type="entry name" value="Glyco_hydro_36"/>
</dbReference>
<dbReference type="PANTHER" id="PTHR43053:SF3">
    <property type="entry name" value="ALPHA-GALACTOSIDASE C-RELATED"/>
    <property type="match status" value="1"/>
</dbReference>
<dbReference type="InterPro" id="IPR050985">
    <property type="entry name" value="Alpha-glycosidase_related"/>
</dbReference>
<dbReference type="PIRSF" id="PIRSF005536">
    <property type="entry name" value="Agal"/>
    <property type="match status" value="1"/>
</dbReference>
<evidence type="ECO:0000256" key="5">
    <source>
        <dbReference type="PIRNR" id="PIRNR005536"/>
    </source>
</evidence>
<dbReference type="Gene3D" id="2.70.98.60">
    <property type="entry name" value="alpha-galactosidase from lactobacil brevis"/>
    <property type="match status" value="1"/>
</dbReference>
<reference evidence="9" key="1">
    <citation type="submission" date="2020-10" db="EMBL/GenBank/DDBJ databases">
        <authorList>
            <person name="Gilroy R."/>
        </authorList>
    </citation>
    <scope>NUCLEOTIDE SEQUENCE</scope>
    <source>
        <strain evidence="9">ChiSjej4B22-8148</strain>
    </source>
</reference>